<dbReference type="STRING" id="1566387.QV13_12140"/>
<dbReference type="InterPro" id="IPR004046">
    <property type="entry name" value="GST_C"/>
</dbReference>
<dbReference type="InterPro" id="IPR004045">
    <property type="entry name" value="Glutathione_S-Trfase_N"/>
</dbReference>
<accession>A0A1C2DS98</accession>
<sequence>MKLFDGGRAPNPRRVRIFLAEKGLSVPLTPVDMGAMEHRNEAVTSRNPLRRLPVLELDDGTVLTETVAICRYFEELHPEPALFGTGALGKALVEMWQRRMEFNLFLPVAQAFRHIHPAMKEWEVPQIPEWGEANKPKAVEFLHILDKELASREFIAGDSYTIADITGLVAVDFMKPARIQMPEDCTHVRRWHQAVSSRPSAAA</sequence>
<dbReference type="CDD" id="cd03051">
    <property type="entry name" value="GST_N_GTT2_like"/>
    <property type="match status" value="1"/>
</dbReference>
<evidence type="ECO:0000313" key="5">
    <source>
        <dbReference type="EMBL" id="OCX17505.1"/>
    </source>
</evidence>
<gene>
    <name evidence="5" type="ORF">QV13_12140</name>
</gene>
<feature type="domain" description="GST C-terminal" evidence="4">
    <location>
        <begin position="86"/>
        <end position="203"/>
    </location>
</feature>
<dbReference type="PROSITE" id="PS50404">
    <property type="entry name" value="GST_NTER"/>
    <property type="match status" value="1"/>
</dbReference>
<comment type="caution">
    <text evidence="5">The sequence shown here is derived from an EMBL/GenBank/DDBJ whole genome shotgun (WGS) entry which is preliminary data.</text>
</comment>
<dbReference type="CDD" id="cd03182">
    <property type="entry name" value="GST_C_GTT2_like"/>
    <property type="match status" value="1"/>
</dbReference>
<evidence type="ECO:0000256" key="1">
    <source>
        <dbReference type="ARBA" id="ARBA00012452"/>
    </source>
</evidence>
<dbReference type="GO" id="GO:0043295">
    <property type="term" value="F:glutathione binding"/>
    <property type="evidence" value="ECO:0007669"/>
    <property type="project" value="TreeGrafter"/>
</dbReference>
<dbReference type="InterPro" id="IPR036249">
    <property type="entry name" value="Thioredoxin-like_sf"/>
</dbReference>
<dbReference type="Pfam" id="PF13409">
    <property type="entry name" value="GST_N_2"/>
    <property type="match status" value="1"/>
</dbReference>
<dbReference type="GO" id="GO:0004364">
    <property type="term" value="F:glutathione transferase activity"/>
    <property type="evidence" value="ECO:0007669"/>
    <property type="project" value="UniProtKB-EC"/>
</dbReference>
<dbReference type="EMBL" id="MDEO01000032">
    <property type="protein sequence ID" value="OCX17505.1"/>
    <property type="molecule type" value="Genomic_DNA"/>
</dbReference>
<dbReference type="RefSeq" id="WP_024925099.1">
    <property type="nucleotide sequence ID" value="NZ_MDEO01000032.1"/>
</dbReference>
<dbReference type="AlphaFoldDB" id="A0A1C2DS98"/>
<dbReference type="Gene3D" id="3.40.30.10">
    <property type="entry name" value="Glutaredoxin"/>
    <property type="match status" value="1"/>
</dbReference>
<feature type="domain" description="GST N-terminal" evidence="3">
    <location>
        <begin position="1"/>
        <end position="81"/>
    </location>
</feature>
<keyword evidence="6" id="KW-1185">Reference proteome</keyword>
<dbReference type="InterPro" id="IPR036282">
    <property type="entry name" value="Glutathione-S-Trfase_C_sf"/>
</dbReference>
<reference evidence="5 6" key="1">
    <citation type="submission" date="2016-08" db="EMBL/GenBank/DDBJ databases">
        <title>Whole genome sequence of Mesorhizobium sp. strain UASWS1009 isolated from industrial sewage.</title>
        <authorList>
            <person name="Crovadore J."/>
            <person name="Calmin G."/>
            <person name="Chablais R."/>
            <person name="Cochard B."/>
            <person name="Lefort F."/>
        </authorList>
    </citation>
    <scope>NUCLEOTIDE SEQUENCE [LARGE SCALE GENOMIC DNA]</scope>
    <source>
        <strain evidence="5 6">UASWS1009</strain>
    </source>
</reference>
<dbReference type="Proteomes" id="UP000094412">
    <property type="component" value="Unassembled WGS sequence"/>
</dbReference>
<evidence type="ECO:0000259" key="4">
    <source>
        <dbReference type="PROSITE" id="PS50405"/>
    </source>
</evidence>
<dbReference type="InterPro" id="IPR010987">
    <property type="entry name" value="Glutathione-S-Trfase_C-like"/>
</dbReference>
<dbReference type="SFLD" id="SFLDG00358">
    <property type="entry name" value="Main_(cytGST)"/>
    <property type="match status" value="1"/>
</dbReference>
<dbReference type="SUPFAM" id="SSF52833">
    <property type="entry name" value="Thioredoxin-like"/>
    <property type="match status" value="1"/>
</dbReference>
<dbReference type="OrthoDB" id="5293590at2"/>
<organism evidence="5 6">
    <name type="scientific">Mesorhizobium hungaricum</name>
    <dbReference type="NCBI Taxonomy" id="1566387"/>
    <lineage>
        <taxon>Bacteria</taxon>
        <taxon>Pseudomonadati</taxon>
        <taxon>Pseudomonadota</taxon>
        <taxon>Alphaproteobacteria</taxon>
        <taxon>Hyphomicrobiales</taxon>
        <taxon>Phyllobacteriaceae</taxon>
        <taxon>Mesorhizobium</taxon>
    </lineage>
</organism>
<dbReference type="InterPro" id="IPR034346">
    <property type="entry name" value="Gtt2-like_C"/>
</dbReference>
<dbReference type="InterPro" id="IPR040079">
    <property type="entry name" value="Glutathione_S-Trfase"/>
</dbReference>
<dbReference type="PANTHER" id="PTHR43900:SF97">
    <property type="entry name" value="GLUTATHIONE TRANSFERASE"/>
    <property type="match status" value="1"/>
</dbReference>
<keyword evidence="2 5" id="KW-0808">Transferase</keyword>
<dbReference type="PANTHER" id="PTHR43900">
    <property type="entry name" value="GLUTATHIONE S-TRANSFERASE RHO"/>
    <property type="match status" value="1"/>
</dbReference>
<dbReference type="Pfam" id="PF00043">
    <property type="entry name" value="GST_C"/>
    <property type="match status" value="1"/>
</dbReference>
<dbReference type="EC" id="2.5.1.18" evidence="1"/>
<evidence type="ECO:0000256" key="2">
    <source>
        <dbReference type="ARBA" id="ARBA00022679"/>
    </source>
</evidence>
<evidence type="ECO:0000259" key="3">
    <source>
        <dbReference type="PROSITE" id="PS50404"/>
    </source>
</evidence>
<evidence type="ECO:0000313" key="6">
    <source>
        <dbReference type="Proteomes" id="UP000094412"/>
    </source>
</evidence>
<dbReference type="InterPro" id="IPR034345">
    <property type="entry name" value="Gtt2-like_N"/>
</dbReference>
<proteinExistence type="predicted"/>
<name>A0A1C2DS98_9HYPH</name>
<dbReference type="Gene3D" id="1.20.1050.10">
    <property type="match status" value="1"/>
</dbReference>
<dbReference type="SUPFAM" id="SSF47616">
    <property type="entry name" value="GST C-terminal domain-like"/>
    <property type="match status" value="1"/>
</dbReference>
<protein>
    <recommendedName>
        <fullName evidence="1">glutathione transferase</fullName>
        <ecNumber evidence="1">2.5.1.18</ecNumber>
    </recommendedName>
</protein>
<dbReference type="SFLD" id="SFLDS00019">
    <property type="entry name" value="Glutathione_Transferase_(cytos"/>
    <property type="match status" value="1"/>
</dbReference>
<dbReference type="PROSITE" id="PS50405">
    <property type="entry name" value="GST_CTER"/>
    <property type="match status" value="1"/>
</dbReference>
<dbReference type="GO" id="GO:0005737">
    <property type="term" value="C:cytoplasm"/>
    <property type="evidence" value="ECO:0007669"/>
    <property type="project" value="TreeGrafter"/>
</dbReference>